<comment type="subcellular location">
    <subcellularLocation>
        <location evidence="1">Cell membrane</location>
        <topology evidence="1">Multi-pass membrane protein</topology>
    </subcellularLocation>
</comment>
<dbReference type="KEGG" id="stax:MC45_15585"/>
<evidence type="ECO:0000313" key="9">
    <source>
        <dbReference type="Proteomes" id="UP000033200"/>
    </source>
</evidence>
<reference evidence="8 9" key="1">
    <citation type="submission" date="2014-09" db="EMBL/GenBank/DDBJ databases">
        <title>Using Illumina technology Improving SMRT sequencing Genome Assembly by RASTools.</title>
        <authorList>
            <person name="Zhou Y."/>
            <person name="Ma T."/>
            <person name="Liu T."/>
        </authorList>
    </citation>
    <scope>NUCLEOTIDE SEQUENCE [LARGE SCALE GENOMIC DNA]</scope>
    <source>
        <strain evidence="8 9">ATCC 55669</strain>
    </source>
</reference>
<keyword evidence="4 7" id="KW-0812">Transmembrane</keyword>
<dbReference type="InterPro" id="IPR050833">
    <property type="entry name" value="Poly_Biosynth_Transport"/>
</dbReference>
<dbReference type="STRING" id="1549858.MC45_15585"/>
<dbReference type="AlphaFoldDB" id="A0A097EJ34"/>
<dbReference type="Proteomes" id="UP000033200">
    <property type="component" value="Chromosome"/>
</dbReference>
<sequence length="494" mass="52872">MAITPSPRTDAAESFGTQVRRAVIWRSGSQIGAQTVQWAATFLVIRILDPRDYGLYAMTGVILVFLNMLNGYGLASGLIQRDDVSARQVRQSFGMLIALNLVLAIAQVSIAPLAAAYYRQPEVAALLRVQALIYLITPFAALPYALLSRAMEFRKQAAANLAASLAGAGAALGGALAGWGVWTLVWAPIALYAVRAIMLTWAARSLIWPSFDFRGAGHLARYGGMMAAGQFFWFLQSQIDVFIAGRRFDPHQLGIYTTALFLAQIFVSKFVPPLNEVAFSAYARMQHDEGAVARAFVRAVRVIMVLALPFYLGLAATAEPLVLTMLDAKWAEVTPVVRLIALAMPFMTLQVLYAPACDARGRPGIGARNGAVGAMLLGFAFLIGVHWGPVGLGWSWIAAYPLYLIASSRRSLPVIGASGRDLVGAIAPSACAAIGMALVVTLVDRLLPALPPPPRLAALVAVGAATYGAWLALFARGTIRELIALVRKRPLPAA</sequence>
<feature type="transmembrane region" description="Helical" evidence="7">
    <location>
        <begin position="336"/>
        <end position="354"/>
    </location>
</feature>
<dbReference type="GO" id="GO:0005886">
    <property type="term" value="C:plasma membrane"/>
    <property type="evidence" value="ECO:0007669"/>
    <property type="project" value="UniProtKB-SubCell"/>
</dbReference>
<evidence type="ECO:0000256" key="4">
    <source>
        <dbReference type="ARBA" id="ARBA00022692"/>
    </source>
</evidence>
<feature type="transmembrane region" description="Helical" evidence="7">
    <location>
        <begin position="159"/>
        <end position="179"/>
    </location>
</feature>
<dbReference type="RefSeq" id="WP_038665127.1">
    <property type="nucleotide sequence ID" value="NZ_CP009571.1"/>
</dbReference>
<proteinExistence type="inferred from homology"/>
<dbReference type="PANTHER" id="PTHR30250:SF10">
    <property type="entry name" value="LIPOPOLYSACCHARIDE BIOSYNTHESIS PROTEIN WZXC"/>
    <property type="match status" value="1"/>
</dbReference>
<evidence type="ECO:0000256" key="3">
    <source>
        <dbReference type="ARBA" id="ARBA00022475"/>
    </source>
</evidence>
<name>A0A097EJ34_9SPHN</name>
<keyword evidence="5 7" id="KW-1133">Transmembrane helix</keyword>
<evidence type="ECO:0000256" key="2">
    <source>
        <dbReference type="ARBA" id="ARBA00007430"/>
    </source>
</evidence>
<organism evidence="8 9">
    <name type="scientific">Sphingomonas taxi</name>
    <dbReference type="NCBI Taxonomy" id="1549858"/>
    <lineage>
        <taxon>Bacteria</taxon>
        <taxon>Pseudomonadati</taxon>
        <taxon>Pseudomonadota</taxon>
        <taxon>Alphaproteobacteria</taxon>
        <taxon>Sphingomonadales</taxon>
        <taxon>Sphingomonadaceae</taxon>
        <taxon>Sphingomonas</taxon>
    </lineage>
</organism>
<comment type="similarity">
    <text evidence="2">Belongs to the polysaccharide synthase family.</text>
</comment>
<feature type="transmembrane region" description="Helical" evidence="7">
    <location>
        <begin position="185"/>
        <end position="207"/>
    </location>
</feature>
<evidence type="ECO:0000313" key="8">
    <source>
        <dbReference type="EMBL" id="AIT07563.1"/>
    </source>
</evidence>
<keyword evidence="3" id="KW-1003">Cell membrane</keyword>
<keyword evidence="9" id="KW-1185">Reference proteome</keyword>
<gene>
    <name evidence="8" type="ORF">MC45_15585</name>
</gene>
<feature type="transmembrane region" description="Helical" evidence="7">
    <location>
        <begin position="455"/>
        <end position="479"/>
    </location>
</feature>
<evidence type="ECO:0000256" key="7">
    <source>
        <dbReference type="SAM" id="Phobius"/>
    </source>
</evidence>
<feature type="transmembrane region" description="Helical" evidence="7">
    <location>
        <begin position="393"/>
        <end position="410"/>
    </location>
</feature>
<dbReference type="eggNOG" id="COG2244">
    <property type="taxonomic scope" value="Bacteria"/>
</dbReference>
<keyword evidence="6 7" id="KW-0472">Membrane</keyword>
<feature type="transmembrane region" description="Helical" evidence="7">
    <location>
        <begin position="366"/>
        <end position="387"/>
    </location>
</feature>
<accession>A0A097EJ34</accession>
<evidence type="ECO:0000256" key="1">
    <source>
        <dbReference type="ARBA" id="ARBA00004651"/>
    </source>
</evidence>
<evidence type="ECO:0000256" key="6">
    <source>
        <dbReference type="ARBA" id="ARBA00023136"/>
    </source>
</evidence>
<dbReference type="CDD" id="cd13127">
    <property type="entry name" value="MATE_tuaB_like"/>
    <property type="match status" value="1"/>
</dbReference>
<feature type="transmembrane region" description="Helical" evidence="7">
    <location>
        <begin position="53"/>
        <end position="75"/>
    </location>
</feature>
<dbReference type="PANTHER" id="PTHR30250">
    <property type="entry name" value="PST FAMILY PREDICTED COLANIC ACID TRANSPORTER"/>
    <property type="match status" value="1"/>
</dbReference>
<protein>
    <submittedName>
        <fullName evidence="8">Capsule biosynthesis protein CapK</fullName>
    </submittedName>
</protein>
<feature type="transmembrane region" description="Helical" evidence="7">
    <location>
        <begin position="96"/>
        <end position="118"/>
    </location>
</feature>
<dbReference type="EMBL" id="CP009571">
    <property type="protein sequence ID" value="AIT07563.1"/>
    <property type="molecule type" value="Genomic_DNA"/>
</dbReference>
<feature type="transmembrane region" description="Helical" evidence="7">
    <location>
        <begin position="295"/>
        <end position="316"/>
    </location>
</feature>
<dbReference type="Pfam" id="PF13440">
    <property type="entry name" value="Polysacc_synt_3"/>
    <property type="match status" value="1"/>
</dbReference>
<evidence type="ECO:0000256" key="5">
    <source>
        <dbReference type="ARBA" id="ARBA00022989"/>
    </source>
</evidence>
<feature type="transmembrane region" description="Helical" evidence="7">
    <location>
        <begin position="422"/>
        <end position="443"/>
    </location>
</feature>
<dbReference type="HOGENOM" id="CLU_026911_5_1_5"/>
<feature type="transmembrane region" description="Helical" evidence="7">
    <location>
        <begin position="124"/>
        <end position="147"/>
    </location>
</feature>